<gene>
    <name evidence="2" type="ORF">g.17793</name>
</gene>
<keyword evidence="1" id="KW-1133">Transmembrane helix</keyword>
<name>A0A1B6DF05_9HEMI</name>
<evidence type="ECO:0000313" key="2">
    <source>
        <dbReference type="EMBL" id="JAS24278.1"/>
    </source>
</evidence>
<organism evidence="2">
    <name type="scientific">Clastoptera arizonana</name>
    <name type="common">Arizona spittle bug</name>
    <dbReference type="NCBI Taxonomy" id="38151"/>
    <lineage>
        <taxon>Eukaryota</taxon>
        <taxon>Metazoa</taxon>
        <taxon>Ecdysozoa</taxon>
        <taxon>Arthropoda</taxon>
        <taxon>Hexapoda</taxon>
        <taxon>Insecta</taxon>
        <taxon>Pterygota</taxon>
        <taxon>Neoptera</taxon>
        <taxon>Paraneoptera</taxon>
        <taxon>Hemiptera</taxon>
        <taxon>Auchenorrhyncha</taxon>
        <taxon>Cercopoidea</taxon>
        <taxon>Clastopteridae</taxon>
        <taxon>Clastoptera</taxon>
    </lineage>
</organism>
<protein>
    <submittedName>
        <fullName evidence="2">Uncharacterized protein</fullName>
    </submittedName>
</protein>
<sequence length="119" mass="14248">MVMSVILEDPNEFKKNPLYKDREFGDFTAFYITISICSLFAIILFVFNIFFCWCSKYRDYWVDSNTGNRWILPIWVKTPYQQPPLDLSEFEKGYGVSRSVYDTEIPEEYVELHKRESDL</sequence>
<keyword evidence="1" id="KW-0472">Membrane</keyword>
<keyword evidence="1" id="KW-0812">Transmembrane</keyword>
<proteinExistence type="predicted"/>
<dbReference type="AlphaFoldDB" id="A0A1B6DF05"/>
<feature type="transmembrane region" description="Helical" evidence="1">
    <location>
        <begin position="29"/>
        <end position="51"/>
    </location>
</feature>
<dbReference type="EMBL" id="GEDC01013020">
    <property type="protein sequence ID" value="JAS24278.1"/>
    <property type="molecule type" value="Transcribed_RNA"/>
</dbReference>
<accession>A0A1B6DF05</accession>
<reference evidence="2" key="1">
    <citation type="submission" date="2015-12" db="EMBL/GenBank/DDBJ databases">
        <title>De novo transcriptome assembly of four potential Pierce s Disease insect vectors from Arizona vineyards.</title>
        <authorList>
            <person name="Tassone E.E."/>
        </authorList>
    </citation>
    <scope>NUCLEOTIDE SEQUENCE</scope>
</reference>
<evidence type="ECO:0000256" key="1">
    <source>
        <dbReference type="SAM" id="Phobius"/>
    </source>
</evidence>